<evidence type="ECO:0000313" key="5">
    <source>
        <dbReference type="Proteomes" id="UP000471152"/>
    </source>
</evidence>
<evidence type="ECO:0000313" key="2">
    <source>
        <dbReference type="EMBL" id="NEK96497.1"/>
    </source>
</evidence>
<dbReference type="EMBL" id="JAAGWB010000069">
    <property type="protein sequence ID" value="NEN53397.1"/>
    <property type="molecule type" value="Genomic_DNA"/>
</dbReference>
<protein>
    <submittedName>
        <fullName evidence="2">Uncharacterized protein</fullName>
    </submittedName>
</protein>
<dbReference type="Proteomes" id="UP000471152">
    <property type="component" value="Unassembled WGS sequence"/>
</dbReference>
<evidence type="ECO:0000313" key="3">
    <source>
        <dbReference type="EMBL" id="NEN53397.1"/>
    </source>
</evidence>
<gene>
    <name evidence="3" type="ORF">G3R41_21045</name>
    <name evidence="2" type="ORF">GCU67_20330</name>
</gene>
<organism evidence="2 4">
    <name type="scientific">Modestobacter muralis</name>
    <dbReference type="NCBI Taxonomy" id="1608614"/>
    <lineage>
        <taxon>Bacteria</taxon>
        <taxon>Bacillati</taxon>
        <taxon>Actinomycetota</taxon>
        <taxon>Actinomycetes</taxon>
        <taxon>Geodermatophilales</taxon>
        <taxon>Geodermatophilaceae</taxon>
        <taxon>Modestobacter</taxon>
    </lineage>
</organism>
<dbReference type="EMBL" id="JAAGWH010000066">
    <property type="protein sequence ID" value="NEK96497.1"/>
    <property type="molecule type" value="Genomic_DNA"/>
</dbReference>
<reference evidence="3 5" key="2">
    <citation type="submission" date="2020-02" db="EMBL/GenBank/DDBJ databases">
        <title>The WGS of Modestobacter muralis DSM 100205.</title>
        <authorList>
            <person name="Jiang Z."/>
        </authorList>
    </citation>
    <scope>NUCLEOTIDE SEQUENCE [LARGE SCALE GENOMIC DNA]</scope>
    <source>
        <strain evidence="3 5">DSM 100205</strain>
    </source>
</reference>
<feature type="region of interest" description="Disordered" evidence="1">
    <location>
        <begin position="31"/>
        <end position="78"/>
    </location>
</feature>
<evidence type="ECO:0000256" key="1">
    <source>
        <dbReference type="SAM" id="MobiDB-lite"/>
    </source>
</evidence>
<dbReference type="AlphaFoldDB" id="A0A6P0EZA0"/>
<accession>A0A6P0EZA0</accession>
<keyword evidence="4" id="KW-1185">Reference proteome</keyword>
<sequence length="133" mass="12876">MDLGMAAAAVRPAGPVAAAAQRELSGELAMCRSPAPGRQSFLAGEERPAGDELDDEAECLEHSAGPLDGGQRDLDIGDQPVVGGAAVPSGGVVGVAGHAAGHGEHGVGLNVVGAADVAVTPKGGLDLGGPVRS</sequence>
<reference evidence="2 4" key="1">
    <citation type="submission" date="2020-01" db="EMBL/GenBank/DDBJ databases">
        <title>the WGS Modestobacter muralis CPCC 204518.</title>
        <authorList>
            <person name="Jiang Z."/>
        </authorList>
    </citation>
    <scope>NUCLEOTIDE SEQUENCE [LARGE SCALE GENOMIC DNA]</scope>
    <source>
        <strain evidence="2 4">DSM 100205</strain>
    </source>
</reference>
<name>A0A6P0EZA0_9ACTN</name>
<comment type="caution">
    <text evidence="2">The sequence shown here is derived from an EMBL/GenBank/DDBJ whole genome shotgun (WGS) entry which is preliminary data.</text>
</comment>
<proteinExistence type="predicted"/>
<dbReference type="RefSeq" id="WP_163613191.1">
    <property type="nucleotide sequence ID" value="NZ_JAAGWB010000069.1"/>
</dbReference>
<evidence type="ECO:0000313" key="4">
    <source>
        <dbReference type="Proteomes" id="UP000468828"/>
    </source>
</evidence>
<dbReference type="Proteomes" id="UP000468828">
    <property type="component" value="Unassembled WGS sequence"/>
</dbReference>